<proteinExistence type="predicted"/>
<keyword evidence="1" id="KW-1133">Transmembrane helix</keyword>
<evidence type="ECO:0000313" key="2">
    <source>
        <dbReference type="EMBL" id="CAJ2510862.1"/>
    </source>
</evidence>
<accession>A0AAI8YKQ6</accession>
<sequence>MPQYHTAAGTFSHVDEKSMYPRFPRVTMGQAVAIGLGAGIAGALGMALSNTIEQLFTHRPASYVPGRTAATHLNLSSTFGRHPDLMNHLHHFGMGLLAGPLRALMSYYGVIGPVASFLHTGARIAMDQVVENGAGVSALPWTWPINEQVIDLVHKGVYGLVVGYLCDRFVRGVDWFN</sequence>
<dbReference type="EMBL" id="CAUWAG010000018">
    <property type="protein sequence ID" value="CAJ2510862.1"/>
    <property type="molecule type" value="Genomic_DNA"/>
</dbReference>
<feature type="transmembrane region" description="Helical" evidence="1">
    <location>
        <begin position="28"/>
        <end position="49"/>
    </location>
</feature>
<reference evidence="2" key="1">
    <citation type="submission" date="2023-10" db="EMBL/GenBank/DDBJ databases">
        <authorList>
            <person name="Hackl T."/>
        </authorList>
    </citation>
    <scope>NUCLEOTIDE SEQUENCE</scope>
</reference>
<dbReference type="AlphaFoldDB" id="A0AAI8YKQ6"/>
<evidence type="ECO:0000256" key="1">
    <source>
        <dbReference type="SAM" id="Phobius"/>
    </source>
</evidence>
<evidence type="ECO:0000313" key="3">
    <source>
        <dbReference type="Proteomes" id="UP001295740"/>
    </source>
</evidence>
<name>A0AAI8YKQ6_9PEZI</name>
<organism evidence="2 3">
    <name type="scientific">Anthostomella pinea</name>
    <dbReference type="NCBI Taxonomy" id="933095"/>
    <lineage>
        <taxon>Eukaryota</taxon>
        <taxon>Fungi</taxon>
        <taxon>Dikarya</taxon>
        <taxon>Ascomycota</taxon>
        <taxon>Pezizomycotina</taxon>
        <taxon>Sordariomycetes</taxon>
        <taxon>Xylariomycetidae</taxon>
        <taxon>Xylariales</taxon>
        <taxon>Xylariaceae</taxon>
        <taxon>Anthostomella</taxon>
    </lineage>
</organism>
<dbReference type="Proteomes" id="UP001295740">
    <property type="component" value="Unassembled WGS sequence"/>
</dbReference>
<keyword evidence="3" id="KW-1185">Reference proteome</keyword>
<comment type="caution">
    <text evidence="2">The sequence shown here is derived from an EMBL/GenBank/DDBJ whole genome shotgun (WGS) entry which is preliminary data.</text>
</comment>
<protein>
    <submittedName>
        <fullName evidence="2">Uu.00g064870.m01.CDS01</fullName>
    </submittedName>
</protein>
<keyword evidence="1" id="KW-0812">Transmembrane</keyword>
<gene>
    <name evidence="2" type="ORF">KHLLAP_LOCUS11330</name>
</gene>
<keyword evidence="1" id="KW-0472">Membrane</keyword>